<dbReference type="Gene3D" id="3.40.50.300">
    <property type="entry name" value="P-loop containing nucleotide triphosphate hydrolases"/>
    <property type="match status" value="1"/>
</dbReference>
<dbReference type="Proteomes" id="UP000677180">
    <property type="component" value="Chromosome"/>
</dbReference>
<dbReference type="SUPFAM" id="SSF52540">
    <property type="entry name" value="P-loop containing nucleoside triphosphate hydrolases"/>
    <property type="match status" value="1"/>
</dbReference>
<gene>
    <name evidence="1" type="ORF">J5A53_13715</name>
</gene>
<dbReference type="AlphaFoldDB" id="A0AB37HXI3"/>
<protein>
    <submittedName>
        <fullName evidence="1">Uncharacterized protein</fullName>
    </submittedName>
</protein>
<dbReference type="RefSeq" id="WP_014845531.1">
    <property type="nucleotide sequence ID" value="NZ_CAJZDL010000045.1"/>
</dbReference>
<organism evidence="1 2">
    <name type="scientific">Arachnia propionica</name>
    <dbReference type="NCBI Taxonomy" id="1750"/>
    <lineage>
        <taxon>Bacteria</taxon>
        <taxon>Bacillati</taxon>
        <taxon>Actinomycetota</taxon>
        <taxon>Actinomycetes</taxon>
        <taxon>Propionibacteriales</taxon>
        <taxon>Propionibacteriaceae</taxon>
        <taxon>Arachnia</taxon>
    </lineage>
</organism>
<evidence type="ECO:0000313" key="1">
    <source>
        <dbReference type="EMBL" id="QUC10801.1"/>
    </source>
</evidence>
<name>A0AB37HXI3_9ACTN</name>
<proteinExistence type="predicted"/>
<reference evidence="1" key="1">
    <citation type="submission" date="2021-03" db="EMBL/GenBank/DDBJ databases">
        <title>Human Oral Microbial Genomes.</title>
        <authorList>
            <person name="Johnston C.D."/>
            <person name="Chen T."/>
            <person name="Dewhirst F.E."/>
        </authorList>
    </citation>
    <scope>NUCLEOTIDE SEQUENCE</scope>
    <source>
        <strain evidence="1">F0714</strain>
    </source>
</reference>
<sequence>MISSRSASSHATDVTRGRSITQAAECDHIIVLDRGSIVEEGSHEELLALGGWYADLWRIWSANR</sequence>
<dbReference type="InterPro" id="IPR027417">
    <property type="entry name" value="P-loop_NTPase"/>
</dbReference>
<dbReference type="GeneID" id="64405893"/>
<dbReference type="EMBL" id="CP072385">
    <property type="protein sequence ID" value="QUC10801.1"/>
    <property type="molecule type" value="Genomic_DNA"/>
</dbReference>
<accession>A0AB37HXI3</accession>
<evidence type="ECO:0000313" key="2">
    <source>
        <dbReference type="Proteomes" id="UP000677180"/>
    </source>
</evidence>